<gene>
    <name evidence="10" type="ORF">I7412_11200</name>
</gene>
<feature type="compositionally biased region" description="Low complexity" evidence="8">
    <location>
        <begin position="40"/>
        <end position="61"/>
    </location>
</feature>
<feature type="transmembrane region" description="Helical" evidence="7">
    <location>
        <begin position="293"/>
        <end position="312"/>
    </location>
</feature>
<dbReference type="AlphaFoldDB" id="A0A937R8P0"/>
<dbReference type="Gene3D" id="1.10.3720.10">
    <property type="entry name" value="MetI-like"/>
    <property type="match status" value="1"/>
</dbReference>
<dbReference type="CDD" id="cd06261">
    <property type="entry name" value="TM_PBP2"/>
    <property type="match status" value="1"/>
</dbReference>
<keyword evidence="5 7" id="KW-1133">Transmembrane helix</keyword>
<feature type="transmembrane region" description="Helical" evidence="7">
    <location>
        <begin position="203"/>
        <end position="222"/>
    </location>
</feature>
<dbReference type="GO" id="GO:0005886">
    <property type="term" value="C:plasma membrane"/>
    <property type="evidence" value="ECO:0007669"/>
    <property type="project" value="UniProtKB-SubCell"/>
</dbReference>
<comment type="subcellular location">
    <subcellularLocation>
        <location evidence="1 7">Cell membrane</location>
        <topology evidence="1 7">Multi-pass membrane protein</topology>
    </subcellularLocation>
</comment>
<feature type="transmembrane region" description="Helical" evidence="7">
    <location>
        <begin position="243"/>
        <end position="273"/>
    </location>
</feature>
<evidence type="ECO:0000256" key="3">
    <source>
        <dbReference type="ARBA" id="ARBA00022475"/>
    </source>
</evidence>
<evidence type="ECO:0000256" key="6">
    <source>
        <dbReference type="ARBA" id="ARBA00023136"/>
    </source>
</evidence>
<organism evidence="10 11">
    <name type="scientific">Frankia nepalensis</name>
    <dbReference type="NCBI Taxonomy" id="1836974"/>
    <lineage>
        <taxon>Bacteria</taxon>
        <taxon>Bacillati</taxon>
        <taxon>Actinomycetota</taxon>
        <taxon>Actinomycetes</taxon>
        <taxon>Frankiales</taxon>
        <taxon>Frankiaceae</taxon>
        <taxon>Frankia</taxon>
    </lineage>
</organism>
<dbReference type="EMBL" id="JAEACQ010000163">
    <property type="protein sequence ID" value="MBL7627723.1"/>
    <property type="molecule type" value="Genomic_DNA"/>
</dbReference>
<comment type="caution">
    <text evidence="10">The sequence shown here is derived from an EMBL/GenBank/DDBJ whole genome shotgun (WGS) entry which is preliminary data.</text>
</comment>
<dbReference type="InterPro" id="IPR035906">
    <property type="entry name" value="MetI-like_sf"/>
</dbReference>
<keyword evidence="3" id="KW-1003">Cell membrane</keyword>
<feature type="transmembrane region" description="Helical" evidence="7">
    <location>
        <begin position="177"/>
        <end position="197"/>
    </location>
</feature>
<sequence length="334" mass="35055">MPASESTALAVTEPPSSPPAPPAAGAEATVAPRTVAPRTSAPAVAVGAADAPSGAPAGAGPSRRRPEIETLRAAGGGRRRRPVPRWLRRASGPVLLLALWQLGSSTGFISAQTLTSPATVVTTAWDMIKDGSLVDGLLVSLRRVAYGLLFGGIAGLVLAVISGLFRAGEDLVDAPMQMLRTLPFLGLIPLLIIWFGIGETSKIVLVSLGVAFPIYLNTYAAIRDVDGRLVEAAGTLGLRRLELVRHVILPGALPGMLVGLRYSLGVAWLALVIAEQVNADKGLGYLMMNAREFLQTDVITVCLIVYSLLGLATDMLVRLLEKGALSWRRGFSGQ</sequence>
<evidence type="ECO:0000313" key="10">
    <source>
        <dbReference type="EMBL" id="MBL7627723.1"/>
    </source>
</evidence>
<dbReference type="Proteomes" id="UP000604475">
    <property type="component" value="Unassembled WGS sequence"/>
</dbReference>
<evidence type="ECO:0000313" key="11">
    <source>
        <dbReference type="Proteomes" id="UP000604475"/>
    </source>
</evidence>
<dbReference type="GO" id="GO:0042918">
    <property type="term" value="P:alkanesulfonate transmembrane transport"/>
    <property type="evidence" value="ECO:0007669"/>
    <property type="project" value="UniProtKB-ARBA"/>
</dbReference>
<evidence type="ECO:0000256" key="1">
    <source>
        <dbReference type="ARBA" id="ARBA00004651"/>
    </source>
</evidence>
<feature type="domain" description="ABC transmembrane type-1" evidence="9">
    <location>
        <begin position="133"/>
        <end position="317"/>
    </location>
</feature>
<dbReference type="PANTHER" id="PTHR30151">
    <property type="entry name" value="ALKANE SULFONATE ABC TRANSPORTER-RELATED, MEMBRANE SUBUNIT"/>
    <property type="match status" value="1"/>
</dbReference>
<feature type="region of interest" description="Disordered" evidence="8">
    <location>
        <begin position="1"/>
        <end position="68"/>
    </location>
</feature>
<dbReference type="FunFam" id="1.10.3720.10:FF:000003">
    <property type="entry name" value="Aliphatic sulfonate ABC transporter permease"/>
    <property type="match status" value="1"/>
</dbReference>
<evidence type="ECO:0000256" key="4">
    <source>
        <dbReference type="ARBA" id="ARBA00022692"/>
    </source>
</evidence>
<protein>
    <submittedName>
        <fullName evidence="10">ABC transporter permease subunit</fullName>
    </submittedName>
</protein>
<feature type="compositionally biased region" description="Low complexity" evidence="8">
    <location>
        <begin position="23"/>
        <end position="32"/>
    </location>
</feature>
<name>A0A937R8P0_9ACTN</name>
<proteinExistence type="inferred from homology"/>
<evidence type="ECO:0000256" key="7">
    <source>
        <dbReference type="RuleBase" id="RU363032"/>
    </source>
</evidence>
<dbReference type="RefSeq" id="WP_203010097.1">
    <property type="nucleotide sequence ID" value="NZ_JADWYU010000082.1"/>
</dbReference>
<dbReference type="PANTHER" id="PTHR30151:SF38">
    <property type="entry name" value="ALIPHATIC SULFONATES TRANSPORT PERMEASE PROTEIN SSUC-RELATED"/>
    <property type="match status" value="1"/>
</dbReference>
<comment type="similarity">
    <text evidence="7">Belongs to the binding-protein-dependent transport system permease family.</text>
</comment>
<dbReference type="PROSITE" id="PS50928">
    <property type="entry name" value="ABC_TM1"/>
    <property type="match status" value="1"/>
</dbReference>
<dbReference type="Pfam" id="PF00528">
    <property type="entry name" value="BPD_transp_1"/>
    <property type="match status" value="1"/>
</dbReference>
<keyword evidence="11" id="KW-1185">Reference proteome</keyword>
<dbReference type="InterPro" id="IPR000515">
    <property type="entry name" value="MetI-like"/>
</dbReference>
<keyword evidence="2 7" id="KW-0813">Transport</keyword>
<keyword evidence="4 7" id="KW-0812">Transmembrane</keyword>
<accession>A0A937R8P0</accession>
<dbReference type="SUPFAM" id="SSF161098">
    <property type="entry name" value="MetI-like"/>
    <property type="match status" value="1"/>
</dbReference>
<evidence type="ECO:0000256" key="5">
    <source>
        <dbReference type="ARBA" id="ARBA00022989"/>
    </source>
</evidence>
<keyword evidence="6 7" id="KW-0472">Membrane</keyword>
<feature type="transmembrane region" description="Helical" evidence="7">
    <location>
        <begin position="144"/>
        <end position="165"/>
    </location>
</feature>
<evidence type="ECO:0000256" key="8">
    <source>
        <dbReference type="SAM" id="MobiDB-lite"/>
    </source>
</evidence>
<evidence type="ECO:0000259" key="9">
    <source>
        <dbReference type="PROSITE" id="PS50928"/>
    </source>
</evidence>
<evidence type="ECO:0000256" key="2">
    <source>
        <dbReference type="ARBA" id="ARBA00022448"/>
    </source>
</evidence>
<reference evidence="10" key="1">
    <citation type="submission" date="2020-12" db="EMBL/GenBank/DDBJ databases">
        <title>Genomic characterization of non-nitrogen-fixing Frankia strains.</title>
        <authorList>
            <person name="Carlos-Shanley C."/>
            <person name="Guerra T."/>
            <person name="Hahn D."/>
        </authorList>
    </citation>
    <scope>NUCLEOTIDE SEQUENCE</scope>
    <source>
        <strain evidence="10">CN6</strain>
    </source>
</reference>